<dbReference type="OrthoDB" id="9925192at2"/>
<feature type="transmembrane region" description="Helical" evidence="1">
    <location>
        <begin position="60"/>
        <end position="78"/>
    </location>
</feature>
<keyword evidence="1" id="KW-1133">Transmembrane helix</keyword>
<feature type="transmembrane region" description="Helical" evidence="1">
    <location>
        <begin position="107"/>
        <end position="124"/>
    </location>
</feature>
<evidence type="ECO:0000313" key="3">
    <source>
        <dbReference type="Proteomes" id="UP000198994"/>
    </source>
</evidence>
<organism evidence="2 3">
    <name type="scientific">Salipiger thiooxidans</name>
    <dbReference type="NCBI Taxonomy" id="282683"/>
    <lineage>
        <taxon>Bacteria</taxon>
        <taxon>Pseudomonadati</taxon>
        <taxon>Pseudomonadota</taxon>
        <taxon>Alphaproteobacteria</taxon>
        <taxon>Rhodobacterales</taxon>
        <taxon>Roseobacteraceae</taxon>
        <taxon>Salipiger</taxon>
    </lineage>
</organism>
<feature type="transmembrane region" description="Helical" evidence="1">
    <location>
        <begin position="29"/>
        <end position="48"/>
    </location>
</feature>
<reference evidence="3" key="1">
    <citation type="submission" date="2016-10" db="EMBL/GenBank/DDBJ databases">
        <authorList>
            <person name="Varghese N."/>
            <person name="Submissions S."/>
        </authorList>
    </citation>
    <scope>NUCLEOTIDE SEQUENCE [LARGE SCALE GENOMIC DNA]</scope>
    <source>
        <strain evidence="3">DSM 10146</strain>
    </source>
</reference>
<name>A0A1G7MUG7_9RHOB</name>
<evidence type="ECO:0000313" key="2">
    <source>
        <dbReference type="EMBL" id="SDF65382.1"/>
    </source>
</evidence>
<dbReference type="EMBL" id="FNAV01000042">
    <property type="protein sequence ID" value="SDF65382.1"/>
    <property type="molecule type" value="Genomic_DNA"/>
</dbReference>
<proteinExistence type="predicted"/>
<dbReference type="RefSeq" id="WP_089964211.1">
    <property type="nucleotide sequence ID" value="NZ_FNAV01000042.1"/>
</dbReference>
<sequence length="264" mass="29402">MLWFFFLFTRVFVACLCLAIPLMLPQASLWVYVLFWPTAVAILMLGLLDPRYLLRRTIATIATSAIAGFVISGVPALTEDAIANDTLREVLNLVIAMVTGRMTQDNGWPLVLLVSVTLLVLAGLEGMRMWEERPKDARFVARPVPSPASIPVGKCELVLALRVTIHNTGKAACAINPQDVRIRICWLWTIVAAPGLEQNNGVLPLRTPLSLEPAATCTLHLQETLRSRVLNWVARRPWLVTWILLWGDVDIAGNVFSTRFPARR</sequence>
<accession>A0A1G7MUG7</accession>
<gene>
    <name evidence="2" type="ORF">SAMN04488105_14210</name>
</gene>
<evidence type="ECO:0000256" key="1">
    <source>
        <dbReference type="SAM" id="Phobius"/>
    </source>
</evidence>
<keyword evidence="1" id="KW-0472">Membrane</keyword>
<dbReference type="Proteomes" id="UP000198994">
    <property type="component" value="Unassembled WGS sequence"/>
</dbReference>
<keyword evidence="3" id="KW-1185">Reference proteome</keyword>
<protein>
    <submittedName>
        <fullName evidence="2">Uncharacterized protein</fullName>
    </submittedName>
</protein>
<keyword evidence="1" id="KW-0812">Transmembrane</keyword>
<dbReference type="AlphaFoldDB" id="A0A1G7MUG7"/>